<dbReference type="InterPro" id="IPR036378">
    <property type="entry name" value="FAS1_dom_sf"/>
</dbReference>
<feature type="domain" description="FAS1" evidence="2">
    <location>
        <begin position="18"/>
        <end position="170"/>
    </location>
</feature>
<feature type="signal peptide" evidence="1">
    <location>
        <begin position="1"/>
        <end position="21"/>
    </location>
</feature>
<evidence type="ECO:0000313" key="4">
    <source>
        <dbReference type="EnsemblFungi" id="MAPG_10978T0"/>
    </source>
</evidence>
<reference evidence="4" key="5">
    <citation type="submission" date="2015-06" db="UniProtKB">
        <authorList>
            <consortium name="EnsemblFungi"/>
        </authorList>
    </citation>
    <scope>IDENTIFICATION</scope>
    <source>
        <strain evidence="4">ATCC 64411</strain>
    </source>
</reference>
<reference evidence="3" key="2">
    <citation type="submission" date="2010-05" db="EMBL/GenBank/DDBJ databases">
        <title>The Genome Sequence of Magnaporthe poae strain ATCC 64411.</title>
        <authorList>
            <consortium name="The Broad Institute Genome Sequencing Platform"/>
            <consortium name="Broad Institute Genome Sequencing Center for Infectious Disease"/>
            <person name="Ma L.-J."/>
            <person name="Dead R."/>
            <person name="Young S."/>
            <person name="Zeng Q."/>
            <person name="Koehrsen M."/>
            <person name="Alvarado L."/>
            <person name="Berlin A."/>
            <person name="Chapman S.B."/>
            <person name="Chen Z."/>
            <person name="Freedman E."/>
            <person name="Gellesch M."/>
            <person name="Goldberg J."/>
            <person name="Griggs A."/>
            <person name="Gujja S."/>
            <person name="Heilman E.R."/>
            <person name="Heiman D."/>
            <person name="Hepburn T."/>
            <person name="Howarth C."/>
            <person name="Jen D."/>
            <person name="Larson L."/>
            <person name="Mehta T."/>
            <person name="Neiman D."/>
            <person name="Pearson M."/>
            <person name="Roberts A."/>
            <person name="Saif S."/>
            <person name="Shea T."/>
            <person name="Shenoy N."/>
            <person name="Sisk P."/>
            <person name="Stolte C."/>
            <person name="Sykes S."/>
            <person name="Walk T."/>
            <person name="White J."/>
            <person name="Yandava C."/>
            <person name="Haas B."/>
            <person name="Nusbaum C."/>
            <person name="Birren B."/>
        </authorList>
    </citation>
    <scope>NUCLEOTIDE SEQUENCE</scope>
    <source>
        <strain evidence="3">ATCC 64411</strain>
    </source>
</reference>
<reference evidence="4" key="4">
    <citation type="journal article" date="2015" name="G3 (Bethesda)">
        <title>Genome sequences of three phytopathogenic species of the Magnaporthaceae family of fungi.</title>
        <authorList>
            <person name="Okagaki L.H."/>
            <person name="Nunes C.C."/>
            <person name="Sailsbery J."/>
            <person name="Clay B."/>
            <person name="Brown D."/>
            <person name="John T."/>
            <person name="Oh Y."/>
            <person name="Young N."/>
            <person name="Fitzgerald M."/>
            <person name="Haas B.J."/>
            <person name="Zeng Q."/>
            <person name="Young S."/>
            <person name="Adiconis X."/>
            <person name="Fan L."/>
            <person name="Levin J.Z."/>
            <person name="Mitchell T.K."/>
            <person name="Okubara P.A."/>
            <person name="Farman M.L."/>
            <person name="Kohn L.M."/>
            <person name="Birren B."/>
            <person name="Ma L.-J."/>
            <person name="Dean R.A."/>
        </authorList>
    </citation>
    <scope>NUCLEOTIDE SEQUENCE</scope>
    <source>
        <strain evidence="4">ATCC 64411 / 73-15</strain>
    </source>
</reference>
<evidence type="ECO:0000256" key="1">
    <source>
        <dbReference type="SAM" id="SignalP"/>
    </source>
</evidence>
<dbReference type="AlphaFoldDB" id="A0A0C4EE14"/>
<organism evidence="4 5">
    <name type="scientific">Magnaporthiopsis poae (strain ATCC 64411 / 73-15)</name>
    <name type="common">Kentucky bluegrass fungus</name>
    <name type="synonym">Magnaporthe poae</name>
    <dbReference type="NCBI Taxonomy" id="644358"/>
    <lineage>
        <taxon>Eukaryota</taxon>
        <taxon>Fungi</taxon>
        <taxon>Dikarya</taxon>
        <taxon>Ascomycota</taxon>
        <taxon>Pezizomycotina</taxon>
        <taxon>Sordariomycetes</taxon>
        <taxon>Sordariomycetidae</taxon>
        <taxon>Magnaporthales</taxon>
        <taxon>Magnaporthaceae</taxon>
        <taxon>Magnaporthiopsis</taxon>
    </lineage>
</organism>
<dbReference type="FunFam" id="2.30.180.10:FF:000032">
    <property type="entry name" value="Fasciclin domain-containing protein, putative"/>
    <property type="match status" value="1"/>
</dbReference>
<protein>
    <submittedName>
        <fullName evidence="3">Beta-Ig-H3/Fasciclin</fullName>
    </submittedName>
</protein>
<accession>A0A0C4EE14</accession>
<dbReference type="InterPro" id="IPR050904">
    <property type="entry name" value="Adhesion/Biosynth-related"/>
</dbReference>
<dbReference type="SUPFAM" id="SSF82153">
    <property type="entry name" value="FAS1 domain"/>
    <property type="match status" value="2"/>
</dbReference>
<name>A0A0C4EE14_MAGP6</name>
<keyword evidence="1" id="KW-0732">Signal</keyword>
<keyword evidence="5" id="KW-1185">Reference proteome</keyword>
<gene>
    <name evidence="3" type="ORF">MAPG_10978</name>
</gene>
<dbReference type="Proteomes" id="UP000011715">
    <property type="component" value="Unassembled WGS sequence"/>
</dbReference>
<feature type="domain" description="FAS1" evidence="2">
    <location>
        <begin position="172"/>
        <end position="300"/>
    </location>
</feature>
<dbReference type="Pfam" id="PF02469">
    <property type="entry name" value="Fasciclin"/>
    <property type="match status" value="2"/>
</dbReference>
<dbReference type="EMBL" id="GL876978">
    <property type="protein sequence ID" value="KLU92031.1"/>
    <property type="molecule type" value="Genomic_DNA"/>
</dbReference>
<dbReference type="VEuPathDB" id="FungiDB:MAPG_10978"/>
<dbReference type="GO" id="GO:0000329">
    <property type="term" value="C:fungal-type vacuole membrane"/>
    <property type="evidence" value="ECO:0007669"/>
    <property type="project" value="TreeGrafter"/>
</dbReference>
<evidence type="ECO:0000313" key="3">
    <source>
        <dbReference type="EMBL" id="KLU92031.1"/>
    </source>
</evidence>
<proteinExistence type="predicted"/>
<dbReference type="PANTHER" id="PTHR10900:SF77">
    <property type="entry name" value="FI19380P1"/>
    <property type="match status" value="1"/>
</dbReference>
<evidence type="ECO:0000313" key="5">
    <source>
        <dbReference type="Proteomes" id="UP000011715"/>
    </source>
</evidence>
<reference evidence="5" key="1">
    <citation type="submission" date="2010-05" db="EMBL/GenBank/DDBJ databases">
        <title>The genome sequence of Magnaporthe poae strain ATCC 64411.</title>
        <authorList>
            <person name="Ma L.-J."/>
            <person name="Dead R."/>
            <person name="Young S."/>
            <person name="Zeng Q."/>
            <person name="Koehrsen M."/>
            <person name="Alvarado L."/>
            <person name="Berlin A."/>
            <person name="Chapman S.B."/>
            <person name="Chen Z."/>
            <person name="Freedman E."/>
            <person name="Gellesch M."/>
            <person name="Goldberg J."/>
            <person name="Griggs A."/>
            <person name="Gujja S."/>
            <person name="Heilman E.R."/>
            <person name="Heiman D."/>
            <person name="Hepburn T."/>
            <person name="Howarth C."/>
            <person name="Jen D."/>
            <person name="Larson L."/>
            <person name="Mehta T."/>
            <person name="Neiman D."/>
            <person name="Pearson M."/>
            <person name="Roberts A."/>
            <person name="Saif S."/>
            <person name="Shea T."/>
            <person name="Shenoy N."/>
            <person name="Sisk P."/>
            <person name="Stolte C."/>
            <person name="Sykes S."/>
            <person name="Walk T."/>
            <person name="White J."/>
            <person name="Yandava C."/>
            <person name="Haas B."/>
            <person name="Nusbaum C."/>
            <person name="Birren B."/>
        </authorList>
    </citation>
    <scope>NUCLEOTIDE SEQUENCE [LARGE SCALE GENOMIC DNA]</scope>
    <source>
        <strain evidence="5">ATCC 64411 / 73-15</strain>
    </source>
</reference>
<feature type="chain" id="PRO_5009385979" evidence="1">
    <location>
        <begin position="22"/>
        <end position="359"/>
    </location>
</feature>
<reference evidence="3" key="3">
    <citation type="submission" date="2011-03" db="EMBL/GenBank/DDBJ databases">
        <title>Annotation of Magnaporthe poae ATCC 64411.</title>
        <authorList>
            <person name="Ma L.-J."/>
            <person name="Dead R."/>
            <person name="Young S.K."/>
            <person name="Zeng Q."/>
            <person name="Gargeya S."/>
            <person name="Fitzgerald M."/>
            <person name="Haas B."/>
            <person name="Abouelleil A."/>
            <person name="Alvarado L."/>
            <person name="Arachchi H.M."/>
            <person name="Berlin A."/>
            <person name="Brown A."/>
            <person name="Chapman S.B."/>
            <person name="Chen Z."/>
            <person name="Dunbar C."/>
            <person name="Freedman E."/>
            <person name="Gearin G."/>
            <person name="Gellesch M."/>
            <person name="Goldberg J."/>
            <person name="Griggs A."/>
            <person name="Gujja S."/>
            <person name="Heiman D."/>
            <person name="Howarth C."/>
            <person name="Larson L."/>
            <person name="Lui A."/>
            <person name="MacDonald P.J.P."/>
            <person name="Mehta T."/>
            <person name="Montmayeur A."/>
            <person name="Murphy C."/>
            <person name="Neiman D."/>
            <person name="Pearson M."/>
            <person name="Priest M."/>
            <person name="Roberts A."/>
            <person name="Saif S."/>
            <person name="Shea T."/>
            <person name="Shenoy N."/>
            <person name="Sisk P."/>
            <person name="Stolte C."/>
            <person name="Sykes S."/>
            <person name="Yandava C."/>
            <person name="Wortman J."/>
            <person name="Nusbaum C."/>
            <person name="Birren B."/>
        </authorList>
    </citation>
    <scope>NUCLEOTIDE SEQUENCE</scope>
    <source>
        <strain evidence="3">ATCC 64411</strain>
    </source>
</reference>
<dbReference type="Gene3D" id="2.30.180.10">
    <property type="entry name" value="FAS1 domain"/>
    <property type="match status" value="2"/>
</dbReference>
<dbReference type="eggNOG" id="KOG1437">
    <property type="taxonomic scope" value="Eukaryota"/>
</dbReference>
<dbReference type="SMART" id="SM00554">
    <property type="entry name" value="FAS1"/>
    <property type="match status" value="2"/>
</dbReference>
<dbReference type="GO" id="GO:0016236">
    <property type="term" value="P:macroautophagy"/>
    <property type="evidence" value="ECO:0007669"/>
    <property type="project" value="TreeGrafter"/>
</dbReference>
<dbReference type="EMBL" id="ADBL01002704">
    <property type="status" value="NOT_ANNOTATED_CDS"/>
    <property type="molecule type" value="Genomic_DNA"/>
</dbReference>
<dbReference type="EnsemblFungi" id="MAPG_10978T0">
    <property type="protein sequence ID" value="MAPG_10978T0"/>
    <property type="gene ID" value="MAPG_10978"/>
</dbReference>
<dbReference type="OMA" id="RGIFSYQ"/>
<dbReference type="InterPro" id="IPR000782">
    <property type="entry name" value="FAS1_domain"/>
</dbReference>
<dbReference type="PROSITE" id="PS50213">
    <property type="entry name" value="FAS1"/>
    <property type="match status" value="2"/>
</dbReference>
<sequence>MQPKFLLPLVVALAAWAQTLTDVLASQNHTLSTLIGLVQQQPELLRTLAGASDITVLAPSNEAFSKLLADPAVASAVQSTPSLVPALLAYHVLKGTFYASELTGLTAGDFVPTYLANNAPYSTVSGGQVVGVKGENGGVTVFSGNGASAKVTGTNFNFTGGTMHIIDTVLSIPPNLTVALAQGNLGSLAGAATRANLVQPLSGIQELTLFAPNNEAFAAVADVAAGLTIEQLTAVLGYHVLNGTAIYSSDITDGARVTTIQGSGVTLTIKGGSVFVNKAKVVKADVLVKNGVVHVIDGVLIPDGLSGTTPNPSTTRTTTGTARATETGSVVPAMGATFGKRAVWAAALLGGIVALVNCM</sequence>
<dbReference type="OrthoDB" id="286301at2759"/>
<evidence type="ECO:0000259" key="2">
    <source>
        <dbReference type="PROSITE" id="PS50213"/>
    </source>
</evidence>
<dbReference type="PANTHER" id="PTHR10900">
    <property type="entry name" value="PERIOSTIN-RELATED"/>
    <property type="match status" value="1"/>
</dbReference>